<dbReference type="SUPFAM" id="SSF161084">
    <property type="entry name" value="MAPEG domain-like"/>
    <property type="match status" value="1"/>
</dbReference>
<evidence type="ECO:0000256" key="2">
    <source>
        <dbReference type="ARBA" id="ARBA00022692"/>
    </source>
</evidence>
<comment type="subcellular location">
    <subcellularLocation>
        <location evidence="1">Membrane</location>
    </subcellularLocation>
</comment>
<accession>A0A9W7C5E5</accession>
<dbReference type="Proteomes" id="UP001165085">
    <property type="component" value="Unassembled WGS sequence"/>
</dbReference>
<feature type="transmembrane region" description="Helical" evidence="5">
    <location>
        <begin position="20"/>
        <end position="39"/>
    </location>
</feature>
<evidence type="ECO:0000313" key="7">
    <source>
        <dbReference type="Proteomes" id="UP001165085"/>
    </source>
</evidence>
<proteinExistence type="predicted"/>
<dbReference type="Pfam" id="PF01124">
    <property type="entry name" value="MAPEG"/>
    <property type="match status" value="1"/>
</dbReference>
<evidence type="ECO:0000256" key="3">
    <source>
        <dbReference type="ARBA" id="ARBA00022989"/>
    </source>
</evidence>
<evidence type="ECO:0000256" key="4">
    <source>
        <dbReference type="ARBA" id="ARBA00023136"/>
    </source>
</evidence>
<dbReference type="OrthoDB" id="59983at2759"/>
<dbReference type="InterPro" id="IPR023352">
    <property type="entry name" value="MAPEG-like_dom_sf"/>
</dbReference>
<keyword evidence="2 5" id="KW-0812">Transmembrane</keyword>
<protein>
    <submittedName>
        <fullName evidence="6">Uncharacterized protein</fullName>
    </submittedName>
</protein>
<dbReference type="GO" id="GO:0016020">
    <property type="term" value="C:membrane"/>
    <property type="evidence" value="ECO:0007669"/>
    <property type="project" value="UniProtKB-SubCell"/>
</dbReference>
<evidence type="ECO:0000313" key="6">
    <source>
        <dbReference type="EMBL" id="GMH98543.1"/>
    </source>
</evidence>
<dbReference type="AlphaFoldDB" id="A0A9W7C5E5"/>
<keyword evidence="3 5" id="KW-1133">Transmembrane helix</keyword>
<keyword evidence="4 5" id="KW-0472">Membrane</keyword>
<gene>
    <name evidence="6" type="ORF">TrST_g7049</name>
</gene>
<comment type="caution">
    <text evidence="6">The sequence shown here is derived from an EMBL/GenBank/DDBJ whole genome shotgun (WGS) entry which is preliminary data.</text>
</comment>
<evidence type="ECO:0000256" key="5">
    <source>
        <dbReference type="SAM" id="Phobius"/>
    </source>
</evidence>
<organism evidence="6 7">
    <name type="scientific">Triparma strigata</name>
    <dbReference type="NCBI Taxonomy" id="1606541"/>
    <lineage>
        <taxon>Eukaryota</taxon>
        <taxon>Sar</taxon>
        <taxon>Stramenopiles</taxon>
        <taxon>Ochrophyta</taxon>
        <taxon>Bolidophyceae</taxon>
        <taxon>Parmales</taxon>
        <taxon>Triparmaceae</taxon>
        <taxon>Triparma</taxon>
    </lineage>
</organism>
<feature type="transmembrane region" description="Helical" evidence="5">
    <location>
        <begin position="107"/>
        <end position="124"/>
    </location>
</feature>
<evidence type="ECO:0000256" key="1">
    <source>
        <dbReference type="ARBA" id="ARBA00004370"/>
    </source>
</evidence>
<feature type="transmembrane region" description="Helical" evidence="5">
    <location>
        <begin position="130"/>
        <end position="149"/>
    </location>
</feature>
<dbReference type="InterPro" id="IPR001129">
    <property type="entry name" value="Membr-assoc_MAPEG"/>
</dbReference>
<dbReference type="Gene3D" id="1.20.120.550">
    <property type="entry name" value="Membrane associated eicosanoid/glutathione metabolism-like domain"/>
    <property type="match status" value="1"/>
</dbReference>
<dbReference type="EMBL" id="BRXY01000527">
    <property type="protein sequence ID" value="GMH98543.1"/>
    <property type="molecule type" value="Genomic_DNA"/>
</dbReference>
<sequence length="157" mass="17753">MGKKYVPPSFPNPDELKGAALGLCVYIVMYALLLSFQSFSKSYLLKAKRSDPKNEGKHISFLKTKYYNNSDIIALAGDRAVGNTLEQSLVFIPLLLAHTMLVDEKEAFSICVIYSLSRIIYPFLYLTRFFPAVFVSTVPGYCVCGYMNYKLFLWAIS</sequence>
<name>A0A9W7C5E5_9STRA</name>
<keyword evidence="7" id="KW-1185">Reference proteome</keyword>
<reference evidence="7" key="1">
    <citation type="journal article" date="2023" name="Commun. Biol.">
        <title>Genome analysis of Parmales, the sister group of diatoms, reveals the evolutionary specialization of diatoms from phago-mixotrophs to photoautotrophs.</title>
        <authorList>
            <person name="Ban H."/>
            <person name="Sato S."/>
            <person name="Yoshikawa S."/>
            <person name="Yamada K."/>
            <person name="Nakamura Y."/>
            <person name="Ichinomiya M."/>
            <person name="Sato N."/>
            <person name="Blanc-Mathieu R."/>
            <person name="Endo H."/>
            <person name="Kuwata A."/>
            <person name="Ogata H."/>
        </authorList>
    </citation>
    <scope>NUCLEOTIDE SEQUENCE [LARGE SCALE GENOMIC DNA]</scope>
    <source>
        <strain evidence="7">NIES 3701</strain>
    </source>
</reference>